<gene>
    <name evidence="2" type="ORF">PLEPLA_LOCUS195</name>
</gene>
<reference evidence="2" key="1">
    <citation type="submission" date="2020-03" db="EMBL/GenBank/DDBJ databases">
        <authorList>
            <person name="Weist P."/>
        </authorList>
    </citation>
    <scope>NUCLEOTIDE SEQUENCE</scope>
</reference>
<evidence type="ECO:0000313" key="2">
    <source>
        <dbReference type="EMBL" id="CAB1412503.1"/>
    </source>
</evidence>
<name>A0A9N7Y4L5_PLEPL</name>
<feature type="region of interest" description="Disordered" evidence="1">
    <location>
        <begin position="137"/>
        <end position="179"/>
    </location>
</feature>
<evidence type="ECO:0000256" key="1">
    <source>
        <dbReference type="SAM" id="MobiDB-lite"/>
    </source>
</evidence>
<keyword evidence="3" id="KW-1185">Reference proteome</keyword>
<sequence>MCTSTVNLQKLPLTQLHRDSIALTADESSAAAHTWSLKIEKHSGVADNVQSVQRAPAATPLVCHSALLCANWVLKSVSIPSCRLAHDKSISQTGGRERSTDAGFLLHIHWFHTSQAKSVSNVYKVHNSSKLHVAPSATERVQESGATQASGHWHGGTPDNTRNVTWRSSPEAEDASIST</sequence>
<proteinExistence type="predicted"/>
<accession>A0A9N7Y4L5</accession>
<dbReference type="EMBL" id="CADEAL010000003">
    <property type="protein sequence ID" value="CAB1412503.1"/>
    <property type="molecule type" value="Genomic_DNA"/>
</dbReference>
<feature type="compositionally biased region" description="Polar residues" evidence="1">
    <location>
        <begin position="158"/>
        <end position="168"/>
    </location>
</feature>
<dbReference type="AlphaFoldDB" id="A0A9N7Y4L5"/>
<organism evidence="2 3">
    <name type="scientific">Pleuronectes platessa</name>
    <name type="common">European plaice</name>
    <dbReference type="NCBI Taxonomy" id="8262"/>
    <lineage>
        <taxon>Eukaryota</taxon>
        <taxon>Metazoa</taxon>
        <taxon>Chordata</taxon>
        <taxon>Craniata</taxon>
        <taxon>Vertebrata</taxon>
        <taxon>Euteleostomi</taxon>
        <taxon>Actinopterygii</taxon>
        <taxon>Neopterygii</taxon>
        <taxon>Teleostei</taxon>
        <taxon>Neoteleostei</taxon>
        <taxon>Acanthomorphata</taxon>
        <taxon>Carangaria</taxon>
        <taxon>Pleuronectiformes</taxon>
        <taxon>Pleuronectoidei</taxon>
        <taxon>Pleuronectidae</taxon>
        <taxon>Pleuronectes</taxon>
    </lineage>
</organism>
<comment type="caution">
    <text evidence="2">The sequence shown here is derived from an EMBL/GenBank/DDBJ whole genome shotgun (WGS) entry which is preliminary data.</text>
</comment>
<protein>
    <submittedName>
        <fullName evidence="2">Uncharacterized protein</fullName>
    </submittedName>
</protein>
<dbReference type="Proteomes" id="UP001153269">
    <property type="component" value="Unassembled WGS sequence"/>
</dbReference>
<evidence type="ECO:0000313" key="3">
    <source>
        <dbReference type="Proteomes" id="UP001153269"/>
    </source>
</evidence>